<proteinExistence type="predicted"/>
<organism evidence="2 3">
    <name type="scientific">Paraburkholderia translucens</name>
    <dbReference type="NCBI Taxonomy" id="2886945"/>
    <lineage>
        <taxon>Bacteria</taxon>
        <taxon>Pseudomonadati</taxon>
        <taxon>Pseudomonadota</taxon>
        <taxon>Betaproteobacteria</taxon>
        <taxon>Burkholderiales</taxon>
        <taxon>Burkholderiaceae</taxon>
        <taxon>Paraburkholderia</taxon>
    </lineage>
</organism>
<name>A0ABS8K7F0_9BURK</name>
<feature type="region of interest" description="Disordered" evidence="1">
    <location>
        <begin position="23"/>
        <end position="46"/>
    </location>
</feature>
<reference evidence="2 3" key="1">
    <citation type="submission" date="2021-11" db="EMBL/GenBank/DDBJ databases">
        <authorList>
            <person name="Oh E.-T."/>
            <person name="Kim S.-B."/>
        </authorList>
    </citation>
    <scope>NUCLEOTIDE SEQUENCE [LARGE SCALE GENOMIC DNA]</scope>
    <source>
        <strain evidence="2 3">MMS20-SJTN17</strain>
    </source>
</reference>
<protein>
    <submittedName>
        <fullName evidence="2">Uncharacterized protein</fullName>
    </submittedName>
</protein>
<comment type="caution">
    <text evidence="2">The sequence shown here is derived from an EMBL/GenBank/DDBJ whole genome shotgun (WGS) entry which is preliminary data.</text>
</comment>
<evidence type="ECO:0000313" key="3">
    <source>
        <dbReference type="Proteomes" id="UP001430614"/>
    </source>
</evidence>
<accession>A0ABS8K7F0</accession>
<dbReference type="Proteomes" id="UP001430614">
    <property type="component" value="Unassembled WGS sequence"/>
</dbReference>
<sequence>MRFFQGFEAEADHLCCAIAAGAGTETKAQQQRTHGATMPLKHRHDS</sequence>
<dbReference type="RefSeq" id="WP_230559580.1">
    <property type="nucleotide sequence ID" value="NZ_JAJITC010000001.1"/>
</dbReference>
<evidence type="ECO:0000313" key="2">
    <source>
        <dbReference type="EMBL" id="MCC8400675.1"/>
    </source>
</evidence>
<evidence type="ECO:0000256" key="1">
    <source>
        <dbReference type="SAM" id="MobiDB-lite"/>
    </source>
</evidence>
<gene>
    <name evidence="2" type="ORF">LJ655_01990</name>
</gene>
<dbReference type="EMBL" id="JAJITC010000001">
    <property type="protein sequence ID" value="MCC8400675.1"/>
    <property type="molecule type" value="Genomic_DNA"/>
</dbReference>
<keyword evidence="3" id="KW-1185">Reference proteome</keyword>